<comment type="caution">
    <text evidence="2">The sequence shown here is derived from an EMBL/GenBank/DDBJ whole genome shotgun (WGS) entry which is preliminary data.</text>
</comment>
<proteinExistence type="predicted"/>
<protein>
    <submittedName>
        <fullName evidence="2">Uncharacterized protein</fullName>
    </submittedName>
</protein>
<name>A0ABN9ULX7_9DINO</name>
<organism evidence="2 3">
    <name type="scientific">Prorocentrum cordatum</name>
    <dbReference type="NCBI Taxonomy" id="2364126"/>
    <lineage>
        <taxon>Eukaryota</taxon>
        <taxon>Sar</taxon>
        <taxon>Alveolata</taxon>
        <taxon>Dinophyceae</taxon>
        <taxon>Prorocentrales</taxon>
        <taxon>Prorocentraceae</taxon>
        <taxon>Prorocentrum</taxon>
    </lineage>
</organism>
<evidence type="ECO:0000256" key="1">
    <source>
        <dbReference type="SAM" id="MobiDB-lite"/>
    </source>
</evidence>
<feature type="region of interest" description="Disordered" evidence="1">
    <location>
        <begin position="36"/>
        <end position="77"/>
    </location>
</feature>
<gene>
    <name evidence="2" type="ORF">PCOR1329_LOCUS49642</name>
</gene>
<sequence>MCFEKSAPRPWPAEFDSQFGRLYIESANAPDVVDAAGHAAAASDDPRAPPAPPPFQAFGESGALHGPDAAVRGAPRGRRRRRVFRVRRSLPRASAVFRCRRPPFALPTLSELSYLEGRPVAPATWVRLGWDSRVQLGARLVMSLCEHAVAAVFSFVARLRPGDCDSFSSLQLVAPVEAAGGAAGARGLQRAPAEKGAPAMTNMLDDVVPFDSATHLYRRLRVLKTRARAPTDRVWMFLKGDLSARPAGATAELQPVNLAIAAHGLCRGGAPRDLLHVRGAPPKGKLRSRWASDSMLKLYAKQTWVVPELARVPPRVVQCGSLVSEQVGAAFAVAAAALAPPSLERAPQE</sequence>
<evidence type="ECO:0000313" key="3">
    <source>
        <dbReference type="Proteomes" id="UP001189429"/>
    </source>
</evidence>
<evidence type="ECO:0000313" key="2">
    <source>
        <dbReference type="EMBL" id="CAK0860765.1"/>
    </source>
</evidence>
<reference evidence="2" key="1">
    <citation type="submission" date="2023-10" db="EMBL/GenBank/DDBJ databases">
        <authorList>
            <person name="Chen Y."/>
            <person name="Shah S."/>
            <person name="Dougan E. K."/>
            <person name="Thang M."/>
            <person name="Chan C."/>
        </authorList>
    </citation>
    <scope>NUCLEOTIDE SEQUENCE [LARGE SCALE GENOMIC DNA]</scope>
</reference>
<dbReference type="EMBL" id="CAUYUJ010016011">
    <property type="protein sequence ID" value="CAK0860765.1"/>
    <property type="molecule type" value="Genomic_DNA"/>
</dbReference>
<keyword evidence="3" id="KW-1185">Reference proteome</keyword>
<dbReference type="Proteomes" id="UP001189429">
    <property type="component" value="Unassembled WGS sequence"/>
</dbReference>
<accession>A0ABN9ULX7</accession>